<keyword evidence="2" id="KW-1185">Reference proteome</keyword>
<evidence type="ECO:0000313" key="2">
    <source>
        <dbReference type="Proteomes" id="UP001152799"/>
    </source>
</evidence>
<accession>A0A9N9MHL0</accession>
<dbReference type="GO" id="GO:0007165">
    <property type="term" value="P:signal transduction"/>
    <property type="evidence" value="ECO:0007669"/>
    <property type="project" value="TreeGrafter"/>
</dbReference>
<dbReference type="PANTHER" id="PTHR15261">
    <property type="entry name" value="THROMBOSPONDIN-TYPE LAMININ G DOMAIN AND EAR REPEAT-CONTAINING"/>
    <property type="match status" value="1"/>
</dbReference>
<dbReference type="EMBL" id="OU892287">
    <property type="protein sequence ID" value="CAG9762310.1"/>
    <property type="molecule type" value="Genomic_DNA"/>
</dbReference>
<dbReference type="OrthoDB" id="188713at2759"/>
<dbReference type="PANTHER" id="PTHR15261:SF4">
    <property type="entry name" value="THROMBOSPONDIN-TYPE LAMININ G DOMAIN AND EAR REPEAT-CONTAINING PROTEIN"/>
    <property type="match status" value="1"/>
</dbReference>
<dbReference type="Proteomes" id="UP001152799">
    <property type="component" value="Chromosome 11"/>
</dbReference>
<reference evidence="1" key="1">
    <citation type="submission" date="2022-01" db="EMBL/GenBank/DDBJ databases">
        <authorList>
            <person name="King R."/>
        </authorList>
    </citation>
    <scope>NUCLEOTIDE SEQUENCE</scope>
</reference>
<sequence>MLSVQNSLEPKIINNVPLNNDTTIEKLTVNGSITFKQNLNVKNSINNIKISNKTLLLKSGNQNFAGNLTLPNLKAQNLNTNQITKLKTLKVKDLVIGGYLNRVSIPVLVKRALKKSGNQIMEKPFSCDALEVDSFNVDGVISGKKVPDDFVMINSGEYVVGQDVQFLKDLKTNKFEILSSLNNISVTDDGTLDILLTESPYVQYIPTRKTFENIIITNPINLLYKIRNAKIQQYNPVTIDDNSYKINTDVTINGPGKVTGWLKAQDLKPKDAQRSFGAILDKGLKLSDTQISVHLNFTEPLNLNHTKTDKVNSLNPLEWLLQASNTTQIVKGSKTFLNNVHLNGQMNASRINDVDLHALKHEVLKIAGDQEIFGNWNLNRVVAEKG</sequence>
<gene>
    <name evidence="1" type="ORF">CEUTPL_LOCUS2992</name>
</gene>
<organism evidence="1 2">
    <name type="scientific">Ceutorhynchus assimilis</name>
    <name type="common">cabbage seed weevil</name>
    <dbReference type="NCBI Taxonomy" id="467358"/>
    <lineage>
        <taxon>Eukaryota</taxon>
        <taxon>Metazoa</taxon>
        <taxon>Ecdysozoa</taxon>
        <taxon>Arthropoda</taxon>
        <taxon>Hexapoda</taxon>
        <taxon>Insecta</taxon>
        <taxon>Pterygota</taxon>
        <taxon>Neoptera</taxon>
        <taxon>Endopterygota</taxon>
        <taxon>Coleoptera</taxon>
        <taxon>Polyphaga</taxon>
        <taxon>Cucujiformia</taxon>
        <taxon>Curculionidae</taxon>
        <taxon>Ceutorhynchinae</taxon>
        <taxon>Ceutorhynchus</taxon>
    </lineage>
</organism>
<dbReference type="AlphaFoldDB" id="A0A9N9MHL0"/>
<evidence type="ECO:0000313" key="1">
    <source>
        <dbReference type="EMBL" id="CAG9762310.1"/>
    </source>
</evidence>
<name>A0A9N9MHL0_9CUCU</name>
<protein>
    <submittedName>
        <fullName evidence="1">Uncharacterized protein</fullName>
    </submittedName>
</protein>
<proteinExistence type="predicted"/>